<keyword evidence="3" id="KW-1185">Reference proteome</keyword>
<sequence>MLALIAPCPITPKKSSGGKVTKPKEKATPKGKKGKSKSEDDDTLEDIGKDKNRRIATKTILKVISRGDFPATGDTRGESVGLPPKLL</sequence>
<name>A0A8H5XI95_9HYPO</name>
<organism evidence="2 3">
    <name type="scientific">Fusarium denticulatum</name>
    <dbReference type="NCBI Taxonomy" id="48507"/>
    <lineage>
        <taxon>Eukaryota</taxon>
        <taxon>Fungi</taxon>
        <taxon>Dikarya</taxon>
        <taxon>Ascomycota</taxon>
        <taxon>Pezizomycotina</taxon>
        <taxon>Sordariomycetes</taxon>
        <taxon>Hypocreomycetidae</taxon>
        <taxon>Hypocreales</taxon>
        <taxon>Nectriaceae</taxon>
        <taxon>Fusarium</taxon>
        <taxon>Fusarium fujikuroi species complex</taxon>
    </lineage>
</organism>
<evidence type="ECO:0000313" key="2">
    <source>
        <dbReference type="EMBL" id="KAF5694280.1"/>
    </source>
</evidence>
<evidence type="ECO:0000313" key="3">
    <source>
        <dbReference type="Proteomes" id="UP000562682"/>
    </source>
</evidence>
<gene>
    <name evidence="2" type="ORF">FDENT_1302</name>
</gene>
<feature type="region of interest" description="Disordered" evidence="1">
    <location>
        <begin position="1"/>
        <end position="50"/>
    </location>
</feature>
<dbReference type="EMBL" id="JAAOAK010000026">
    <property type="protein sequence ID" value="KAF5694280.1"/>
    <property type="molecule type" value="Genomic_DNA"/>
</dbReference>
<dbReference type="Proteomes" id="UP000562682">
    <property type="component" value="Unassembled WGS sequence"/>
</dbReference>
<protein>
    <submittedName>
        <fullName evidence="2">Uncharacterized protein</fullName>
    </submittedName>
</protein>
<dbReference type="AlphaFoldDB" id="A0A8H5XI95"/>
<feature type="region of interest" description="Disordered" evidence="1">
    <location>
        <begin position="66"/>
        <end position="87"/>
    </location>
</feature>
<evidence type="ECO:0000256" key="1">
    <source>
        <dbReference type="SAM" id="MobiDB-lite"/>
    </source>
</evidence>
<comment type="caution">
    <text evidence="2">The sequence shown here is derived from an EMBL/GenBank/DDBJ whole genome shotgun (WGS) entry which is preliminary data.</text>
</comment>
<accession>A0A8H5XI95</accession>
<proteinExistence type="predicted"/>
<reference evidence="2 3" key="1">
    <citation type="submission" date="2020-05" db="EMBL/GenBank/DDBJ databases">
        <title>Identification and distribution of gene clusters putatively required for synthesis of sphingolipid metabolism inhibitors in phylogenetically diverse species of the filamentous fungus Fusarium.</title>
        <authorList>
            <person name="Kim H.-S."/>
            <person name="Busman M."/>
            <person name="Brown D.W."/>
            <person name="Divon H."/>
            <person name="Uhlig S."/>
            <person name="Proctor R.H."/>
        </authorList>
    </citation>
    <scope>NUCLEOTIDE SEQUENCE [LARGE SCALE GENOMIC DNA]</scope>
    <source>
        <strain evidence="2 3">NRRL 25311</strain>
    </source>
</reference>